<feature type="domain" description="J" evidence="2">
    <location>
        <begin position="46"/>
        <end position="109"/>
    </location>
</feature>
<feature type="transmembrane region" description="Helical" evidence="1">
    <location>
        <begin position="12"/>
        <end position="30"/>
    </location>
</feature>
<dbReference type="SMART" id="SM00271">
    <property type="entry name" value="DnaJ"/>
    <property type="match status" value="1"/>
</dbReference>
<keyword evidence="4" id="KW-1185">Reference proteome</keyword>
<dbReference type="Gene3D" id="1.10.287.110">
    <property type="entry name" value="DnaJ domain"/>
    <property type="match status" value="1"/>
</dbReference>
<dbReference type="EMBL" id="CAUYUJ010019451">
    <property type="protein sequence ID" value="CAK0891276.1"/>
    <property type="molecule type" value="Genomic_DNA"/>
</dbReference>
<feature type="transmembrane region" description="Helical" evidence="1">
    <location>
        <begin position="116"/>
        <end position="141"/>
    </location>
</feature>
<comment type="caution">
    <text evidence="3">The sequence shown here is derived from an EMBL/GenBank/DDBJ whole genome shotgun (WGS) entry which is preliminary data.</text>
</comment>
<dbReference type="Proteomes" id="UP001189429">
    <property type="component" value="Unassembled WGS sequence"/>
</dbReference>
<proteinExistence type="predicted"/>
<feature type="non-terminal residue" evidence="3">
    <location>
        <position position="161"/>
    </location>
</feature>
<dbReference type="Pfam" id="PF00226">
    <property type="entry name" value="DnaJ"/>
    <property type="match status" value="1"/>
</dbReference>
<keyword evidence="1" id="KW-0812">Transmembrane</keyword>
<reference evidence="3" key="1">
    <citation type="submission" date="2023-10" db="EMBL/GenBank/DDBJ databases">
        <authorList>
            <person name="Chen Y."/>
            <person name="Shah S."/>
            <person name="Dougan E. K."/>
            <person name="Thang M."/>
            <person name="Chan C."/>
        </authorList>
    </citation>
    <scope>NUCLEOTIDE SEQUENCE [LARGE SCALE GENOMIC DNA]</scope>
</reference>
<evidence type="ECO:0000256" key="1">
    <source>
        <dbReference type="SAM" id="Phobius"/>
    </source>
</evidence>
<dbReference type="InterPro" id="IPR036869">
    <property type="entry name" value="J_dom_sf"/>
</dbReference>
<dbReference type="PROSITE" id="PS50076">
    <property type="entry name" value="DNAJ_2"/>
    <property type="match status" value="1"/>
</dbReference>
<evidence type="ECO:0000259" key="2">
    <source>
        <dbReference type="PROSITE" id="PS50076"/>
    </source>
</evidence>
<gene>
    <name evidence="3" type="ORF">PCOR1329_LOCUS71261</name>
</gene>
<keyword evidence="1" id="KW-0472">Membrane</keyword>
<evidence type="ECO:0000313" key="4">
    <source>
        <dbReference type="Proteomes" id="UP001189429"/>
    </source>
</evidence>
<accession>A0ABN9WWK4</accession>
<dbReference type="SUPFAM" id="SSF46565">
    <property type="entry name" value="Chaperone J-domain"/>
    <property type="match status" value="1"/>
</dbReference>
<dbReference type="CDD" id="cd06257">
    <property type="entry name" value="DnaJ"/>
    <property type="match status" value="1"/>
</dbReference>
<sequence length="161" mass="17372">MVLALSRVERQVLAGCAVGIVIVAVLYEAMELQELAASINRGLLKDHYTVLGVTDGATPQEIGTAFKRLTSQFNSKPKDEASRIFRASVVEAHKTLSSPEARGQYDEWRRLVRRTIGALAAVVVALVGVIVLMVGAAIAPARFGLARDSFRLDPQSLEGKV</sequence>
<organism evidence="3 4">
    <name type="scientific">Prorocentrum cordatum</name>
    <dbReference type="NCBI Taxonomy" id="2364126"/>
    <lineage>
        <taxon>Eukaryota</taxon>
        <taxon>Sar</taxon>
        <taxon>Alveolata</taxon>
        <taxon>Dinophyceae</taxon>
        <taxon>Prorocentrales</taxon>
        <taxon>Prorocentraceae</taxon>
        <taxon>Prorocentrum</taxon>
    </lineage>
</organism>
<keyword evidence="1" id="KW-1133">Transmembrane helix</keyword>
<evidence type="ECO:0000313" key="3">
    <source>
        <dbReference type="EMBL" id="CAK0891276.1"/>
    </source>
</evidence>
<protein>
    <recommendedName>
        <fullName evidence="2">J domain-containing protein</fullName>
    </recommendedName>
</protein>
<name>A0ABN9WWK4_9DINO</name>
<dbReference type="InterPro" id="IPR001623">
    <property type="entry name" value="DnaJ_domain"/>
</dbReference>